<dbReference type="GO" id="GO:0005743">
    <property type="term" value="C:mitochondrial inner membrane"/>
    <property type="evidence" value="ECO:0007669"/>
    <property type="project" value="UniProtKB-SubCell"/>
</dbReference>
<keyword evidence="5 8" id="KW-1133">Transmembrane helix</keyword>
<sequence>MVKRQGTDAFFRIGIPMFILVTGGSFLLSQLLQGKFDIKEAQGRATNLGLPPQTRASLEEELEKLQKQVDLDAYSNKPVPKPADE</sequence>
<comment type="similarity">
    <text evidence="2">Belongs to the COX16 family.</text>
</comment>
<feature type="transmembrane region" description="Helical" evidence="8">
    <location>
        <begin position="9"/>
        <end position="32"/>
    </location>
</feature>
<comment type="subcellular location">
    <subcellularLocation>
        <location evidence="1">Mitochondrion inner membrane</location>
        <topology evidence="1">Single-pass membrane protein</topology>
    </subcellularLocation>
</comment>
<comment type="caution">
    <text evidence="9">The sequence shown here is derived from an EMBL/GenBank/DDBJ whole genome shotgun (WGS) entry which is preliminary data.</text>
</comment>
<evidence type="ECO:0000313" key="9">
    <source>
        <dbReference type="EMBL" id="CAK0787901.1"/>
    </source>
</evidence>
<dbReference type="InterPro" id="IPR020164">
    <property type="entry name" value="Cyt_c_Oxase_assmbl_COX16"/>
</dbReference>
<evidence type="ECO:0000256" key="4">
    <source>
        <dbReference type="ARBA" id="ARBA00022792"/>
    </source>
</evidence>
<evidence type="ECO:0000256" key="8">
    <source>
        <dbReference type="SAM" id="Phobius"/>
    </source>
</evidence>
<keyword evidence="4" id="KW-0999">Mitochondrion inner membrane</keyword>
<evidence type="ECO:0000256" key="2">
    <source>
        <dbReference type="ARBA" id="ARBA00008370"/>
    </source>
</evidence>
<dbReference type="EMBL" id="CAUYUE010000018">
    <property type="protein sequence ID" value="CAK0787901.1"/>
    <property type="molecule type" value="Genomic_DNA"/>
</dbReference>
<keyword evidence="10" id="KW-1185">Reference proteome</keyword>
<evidence type="ECO:0000256" key="3">
    <source>
        <dbReference type="ARBA" id="ARBA00022692"/>
    </source>
</evidence>
<keyword evidence="7 8" id="KW-0472">Membrane</keyword>
<organism evidence="9 10">
    <name type="scientific">Coccomyxa viridis</name>
    <dbReference type="NCBI Taxonomy" id="1274662"/>
    <lineage>
        <taxon>Eukaryota</taxon>
        <taxon>Viridiplantae</taxon>
        <taxon>Chlorophyta</taxon>
        <taxon>core chlorophytes</taxon>
        <taxon>Trebouxiophyceae</taxon>
        <taxon>Trebouxiophyceae incertae sedis</taxon>
        <taxon>Coccomyxaceae</taxon>
        <taxon>Coccomyxa</taxon>
    </lineage>
</organism>
<evidence type="ECO:0000256" key="5">
    <source>
        <dbReference type="ARBA" id="ARBA00022989"/>
    </source>
</evidence>
<evidence type="ECO:0000256" key="7">
    <source>
        <dbReference type="ARBA" id="ARBA00023136"/>
    </source>
</evidence>
<evidence type="ECO:0000256" key="6">
    <source>
        <dbReference type="ARBA" id="ARBA00023128"/>
    </source>
</evidence>
<keyword evidence="6" id="KW-0496">Mitochondrion</keyword>
<keyword evidence="3 8" id="KW-0812">Transmembrane</keyword>
<protein>
    <recommendedName>
        <fullName evidence="11">Cytochrome c oxidase assembly protein COX16 homolog, mitochondrial</fullName>
    </recommendedName>
</protein>
<reference evidence="9 10" key="1">
    <citation type="submission" date="2023-10" db="EMBL/GenBank/DDBJ databases">
        <authorList>
            <person name="Maclean D."/>
            <person name="Macfadyen A."/>
        </authorList>
    </citation>
    <scope>NUCLEOTIDE SEQUENCE [LARGE SCALE GENOMIC DNA]</scope>
</reference>
<proteinExistence type="inferred from homology"/>
<name>A0AAV1IM43_9CHLO</name>
<accession>A0AAV1IM43</accession>
<gene>
    <name evidence="9" type="ORF">CVIRNUC_011123</name>
</gene>
<evidence type="ECO:0008006" key="11">
    <source>
        <dbReference type="Google" id="ProtNLM"/>
    </source>
</evidence>
<evidence type="ECO:0000313" key="10">
    <source>
        <dbReference type="Proteomes" id="UP001314263"/>
    </source>
</evidence>
<evidence type="ECO:0000256" key="1">
    <source>
        <dbReference type="ARBA" id="ARBA00004434"/>
    </source>
</evidence>
<dbReference type="Proteomes" id="UP001314263">
    <property type="component" value="Unassembled WGS sequence"/>
</dbReference>
<dbReference type="Pfam" id="PF14138">
    <property type="entry name" value="COX16"/>
    <property type="match status" value="1"/>
</dbReference>
<dbReference type="AlphaFoldDB" id="A0AAV1IM43"/>